<sequence>MQKSQEAESSTLISLSLLLGEDPEHLSQQLRATSLPDREPLGSPGLSKVGSEYLPFCTYEQPLAVEELAQLAEARPGHEAGWSSRGSLFLEDSAPPSGFFPYYRSQEEHLTSATTTPQGCSWCLGSRDPFPESETQDGCHKVTARDGCLSLLAGPDLISGFPPSPVCCCCCCLQGLMSDENQVALLAGHHVHGASGFVPYYRSPEERLRASPVVSSSVLGSSWE</sequence>
<reference evidence="2 3" key="1">
    <citation type="submission" date="2025-04" db="UniProtKB">
        <authorList>
            <consortium name="RefSeq"/>
        </authorList>
    </citation>
    <scope>IDENTIFICATION</scope>
</reference>
<name>A0A6P5QXV8_MUSCR</name>
<evidence type="ECO:0000313" key="1">
    <source>
        <dbReference type="Proteomes" id="UP000515126"/>
    </source>
</evidence>
<dbReference type="AlphaFoldDB" id="A0A6P5QXV8"/>
<dbReference type="GeneID" id="110308338"/>
<protein>
    <submittedName>
        <fullName evidence="2 3">Uncharacterized protein LOC110308338</fullName>
    </submittedName>
</protein>
<proteinExistence type="predicted"/>
<organism evidence="1 4">
    <name type="scientific">Mus caroli</name>
    <name type="common">Ryukyu mouse</name>
    <name type="synonym">Ricefield mouse</name>
    <dbReference type="NCBI Taxonomy" id="10089"/>
    <lineage>
        <taxon>Eukaryota</taxon>
        <taxon>Metazoa</taxon>
        <taxon>Chordata</taxon>
        <taxon>Craniata</taxon>
        <taxon>Vertebrata</taxon>
        <taxon>Euteleostomi</taxon>
        <taxon>Mammalia</taxon>
        <taxon>Eutheria</taxon>
        <taxon>Euarchontoglires</taxon>
        <taxon>Glires</taxon>
        <taxon>Rodentia</taxon>
        <taxon>Myomorpha</taxon>
        <taxon>Muroidea</taxon>
        <taxon>Muridae</taxon>
        <taxon>Murinae</taxon>
        <taxon>Mus</taxon>
        <taxon>Mus</taxon>
    </lineage>
</organism>
<gene>
    <name evidence="2 3 4" type="primary">LOC110308338</name>
</gene>
<keyword evidence="1" id="KW-1185">Reference proteome</keyword>
<dbReference type="RefSeq" id="XP_021036464.1">
    <property type="nucleotide sequence ID" value="XM_021180805.1"/>
</dbReference>
<evidence type="ECO:0000313" key="2">
    <source>
        <dbReference type="RefSeq" id="XP_021036463.1"/>
    </source>
</evidence>
<dbReference type="KEGG" id="mcal:110308338"/>
<accession>A0A6P5QXV8</accession>
<dbReference type="Proteomes" id="UP000515126">
    <property type="component" value="Chromosome 13"/>
</dbReference>
<dbReference type="RefSeq" id="XP_021036465.1">
    <property type="nucleotide sequence ID" value="XM_021180806.1"/>
</dbReference>
<evidence type="ECO:0000313" key="3">
    <source>
        <dbReference type="RefSeq" id="XP_021036464.1"/>
    </source>
</evidence>
<dbReference type="RefSeq" id="XP_021036463.1">
    <property type="nucleotide sequence ID" value="XM_021180804.1"/>
</dbReference>
<evidence type="ECO:0000313" key="4">
    <source>
        <dbReference type="RefSeq" id="XP_021036465.1"/>
    </source>
</evidence>